<evidence type="ECO:0000256" key="8">
    <source>
        <dbReference type="ARBA" id="ARBA00023242"/>
    </source>
</evidence>
<dbReference type="GO" id="GO:0000783">
    <property type="term" value="C:nuclear telomere cap complex"/>
    <property type="evidence" value="ECO:0007669"/>
    <property type="project" value="TreeGrafter"/>
</dbReference>
<organism evidence="11 12">
    <name type="scientific">Rhizoctonia solani</name>
    <dbReference type="NCBI Taxonomy" id="456999"/>
    <lineage>
        <taxon>Eukaryota</taxon>
        <taxon>Fungi</taxon>
        <taxon>Dikarya</taxon>
        <taxon>Basidiomycota</taxon>
        <taxon>Agaricomycotina</taxon>
        <taxon>Agaricomycetes</taxon>
        <taxon>Cantharellales</taxon>
        <taxon>Ceratobasidiaceae</taxon>
        <taxon>Rhizoctonia</taxon>
    </lineage>
</organism>
<keyword evidence="7" id="KW-0238">DNA-binding</keyword>
<dbReference type="GO" id="GO:0016233">
    <property type="term" value="P:telomere capping"/>
    <property type="evidence" value="ECO:0007669"/>
    <property type="project" value="TreeGrafter"/>
</dbReference>
<feature type="compositionally biased region" description="Basic residues" evidence="9">
    <location>
        <begin position="251"/>
        <end position="261"/>
    </location>
</feature>
<comment type="subcellular location">
    <subcellularLocation>
        <location evidence="2">Chromosome</location>
        <location evidence="2">Telomere</location>
    </subcellularLocation>
    <subcellularLocation>
        <location evidence="1">Nucleus</location>
    </subcellularLocation>
</comment>
<evidence type="ECO:0000256" key="4">
    <source>
        <dbReference type="ARBA" id="ARBA00015253"/>
    </source>
</evidence>
<dbReference type="InterPro" id="IPR012340">
    <property type="entry name" value="NA-bd_OB-fold"/>
</dbReference>
<evidence type="ECO:0000313" key="12">
    <source>
        <dbReference type="Proteomes" id="UP000663853"/>
    </source>
</evidence>
<dbReference type="InterPro" id="IPR028389">
    <property type="entry name" value="POT1"/>
</dbReference>
<feature type="domain" description="Telomeric single stranded DNA binding POT1/Cdc13" evidence="10">
    <location>
        <begin position="285"/>
        <end position="429"/>
    </location>
</feature>
<keyword evidence="6" id="KW-0779">Telomere</keyword>
<evidence type="ECO:0000256" key="7">
    <source>
        <dbReference type="ARBA" id="ARBA00023125"/>
    </source>
</evidence>
<proteinExistence type="inferred from homology"/>
<feature type="compositionally biased region" description="Polar residues" evidence="9">
    <location>
        <begin position="180"/>
        <end position="194"/>
    </location>
</feature>
<dbReference type="Pfam" id="PF02765">
    <property type="entry name" value="POT1"/>
    <property type="match status" value="1"/>
</dbReference>
<protein>
    <recommendedName>
        <fullName evidence="4">Protection of telomeres protein 1</fullName>
    </recommendedName>
</protein>
<dbReference type="Pfam" id="PF16686">
    <property type="entry name" value="POT1PC"/>
    <property type="match status" value="1"/>
</dbReference>
<dbReference type="SMART" id="SM00976">
    <property type="entry name" value="Telo_bind"/>
    <property type="match status" value="1"/>
</dbReference>
<feature type="region of interest" description="Disordered" evidence="9">
    <location>
        <begin position="588"/>
        <end position="609"/>
    </location>
</feature>
<comment type="caution">
    <text evidence="11">The sequence shown here is derived from an EMBL/GenBank/DDBJ whole genome shotgun (WGS) entry which is preliminary data.</text>
</comment>
<dbReference type="Gene3D" id="2.40.50.140">
    <property type="entry name" value="Nucleic acid-binding proteins"/>
    <property type="match status" value="3"/>
</dbReference>
<dbReference type="InterPro" id="IPR011564">
    <property type="entry name" value="Telomer_end-bd_POT1/Cdc13"/>
</dbReference>
<keyword evidence="5" id="KW-0158">Chromosome</keyword>
<dbReference type="GO" id="GO:0010521">
    <property type="term" value="F:telomerase inhibitor activity"/>
    <property type="evidence" value="ECO:0007669"/>
    <property type="project" value="TreeGrafter"/>
</dbReference>
<dbReference type="AlphaFoldDB" id="A0A8H3DCN6"/>
<gene>
    <name evidence="11" type="ORF">RDB_LOCUS156777</name>
</gene>
<dbReference type="GO" id="GO:0098505">
    <property type="term" value="F:G-rich strand telomeric DNA binding"/>
    <property type="evidence" value="ECO:0007669"/>
    <property type="project" value="TreeGrafter"/>
</dbReference>
<dbReference type="EMBL" id="CAJMXA010003891">
    <property type="protein sequence ID" value="CAE6524700.1"/>
    <property type="molecule type" value="Genomic_DNA"/>
</dbReference>
<dbReference type="PANTHER" id="PTHR14513:SF0">
    <property type="entry name" value="PROTECTION OF TELOMERES PROTEIN 1"/>
    <property type="match status" value="1"/>
</dbReference>
<evidence type="ECO:0000256" key="6">
    <source>
        <dbReference type="ARBA" id="ARBA00022895"/>
    </source>
</evidence>
<evidence type="ECO:0000256" key="3">
    <source>
        <dbReference type="ARBA" id="ARBA00008442"/>
    </source>
</evidence>
<evidence type="ECO:0000256" key="9">
    <source>
        <dbReference type="SAM" id="MobiDB-lite"/>
    </source>
</evidence>
<feature type="region of interest" description="Disordered" evidence="9">
    <location>
        <begin position="119"/>
        <end position="268"/>
    </location>
</feature>
<evidence type="ECO:0000256" key="2">
    <source>
        <dbReference type="ARBA" id="ARBA00004574"/>
    </source>
</evidence>
<dbReference type="GO" id="GO:0032210">
    <property type="term" value="P:regulation of telomere maintenance via telomerase"/>
    <property type="evidence" value="ECO:0007669"/>
    <property type="project" value="TreeGrafter"/>
</dbReference>
<evidence type="ECO:0000256" key="1">
    <source>
        <dbReference type="ARBA" id="ARBA00004123"/>
    </source>
</evidence>
<reference evidence="11" key="1">
    <citation type="submission" date="2021-01" db="EMBL/GenBank/DDBJ databases">
        <authorList>
            <person name="Kaushik A."/>
        </authorList>
    </citation>
    <scope>NUCLEOTIDE SEQUENCE</scope>
    <source>
        <strain evidence="11">AG6-10EEA</strain>
    </source>
</reference>
<dbReference type="SUPFAM" id="SSF50249">
    <property type="entry name" value="Nucleic acid-binding proteins"/>
    <property type="match status" value="1"/>
</dbReference>
<evidence type="ECO:0000256" key="5">
    <source>
        <dbReference type="ARBA" id="ARBA00022454"/>
    </source>
</evidence>
<dbReference type="PANTHER" id="PTHR14513">
    <property type="entry name" value="PROTECTION OF TELOMERES 1"/>
    <property type="match status" value="1"/>
</dbReference>
<dbReference type="InterPro" id="IPR032042">
    <property type="entry name" value="POT1PC"/>
</dbReference>
<name>A0A8H3DCN6_9AGAM</name>
<accession>A0A8H3DCN6</accession>
<dbReference type="Proteomes" id="UP000663853">
    <property type="component" value="Unassembled WGS sequence"/>
</dbReference>
<evidence type="ECO:0000259" key="10">
    <source>
        <dbReference type="SMART" id="SM00976"/>
    </source>
</evidence>
<sequence length="829" mass="93661">MPVNDAPLFDPSLEVAADEIEELAADILPRSHISVTPRMCWKPTATNPLSKYSFLTDDHLQLEIHFNNVPHLELGQRVLICLRGADVEPRPTLKHPKLPFKLVFMGGVVLQVGERIQDTFPEEQPPSPKVPSWFKSQNTTPSSPIPSSPAPTSSPQRADSPAHSRIQSESSPKREPGNVYLSSPPSRQLQTAPSPLQDRAGPTTGRRPRRNTDDVSIPGIRLEPRIENRNLAEPTEDQLEVLSANNSTAQRPKKKRRRNKKSIAPEKNPALNMTAGCLSPLVGRYTPLAELNDRVGTKVSVIGLVRGISLPKVSRNGDWFVSTELLDPSTTEQTAFKINLFLPESSKDCIPNVKAGDILMLWKLTITPFNGKVCGTGYTDSFQWAGYSPSQRAHFHSTHRTFLDEDHCFFLTPGADELQYAARLADWWSALQELAKSKQEGVPTLMSQPKGRCLITLSEAKVDVFFNCIVEILYTIPPGDQCAEIFVTDYTIHNQLFTRRPSRENDTQEKVKVYGKRVLKVVLWGDTQLAHARELETPGYYYIDNLRVKFDSKGYLEGTLQDDRRKIDKLRKDDPLLTDLLKRRQEYIDNPPSLEGETSRRGVDPNLHSVGDLLPPPPLPLKRLEPKQEGPTITRLRLYNIVQTPIRRILGHPTCPELFRLRVRVRAFEPYKLENFSMRYCTKCRTDLLLQYHACLDCADFDRDYIAYEYRFQMVVEEESADATGYRATLVVDVSGEEAENFLSGLPPADLRDPKKATKLRKRLAPVLGTLETHQLDILADNSLKAITHGQYFDMLVHSHLSEHKNEGSLDNKRYRLWGTELIPAKAPA</sequence>
<comment type="similarity">
    <text evidence="3">Belongs to the telombin family.</text>
</comment>
<keyword evidence="8" id="KW-0539">Nucleus</keyword>
<evidence type="ECO:0000313" key="11">
    <source>
        <dbReference type="EMBL" id="CAE6524700.1"/>
    </source>
</evidence>